<keyword evidence="5" id="KW-0479">Metal-binding</keyword>
<feature type="compositionally biased region" description="Polar residues" evidence="16">
    <location>
        <begin position="469"/>
        <end position="486"/>
    </location>
</feature>
<proteinExistence type="predicted"/>
<evidence type="ECO:0000256" key="8">
    <source>
        <dbReference type="ARBA" id="ARBA00022801"/>
    </source>
</evidence>
<organism evidence="18 19">
    <name type="scientific">Marchantia polymorpha subsp. ruderalis</name>
    <dbReference type="NCBI Taxonomy" id="1480154"/>
    <lineage>
        <taxon>Eukaryota</taxon>
        <taxon>Viridiplantae</taxon>
        <taxon>Streptophyta</taxon>
        <taxon>Embryophyta</taxon>
        <taxon>Marchantiophyta</taxon>
        <taxon>Marchantiopsida</taxon>
        <taxon>Marchantiidae</taxon>
        <taxon>Marchantiales</taxon>
        <taxon>Marchantiaceae</taxon>
        <taxon>Marchantia</taxon>
    </lineage>
</organism>
<feature type="domain" description="Integrase catalytic" evidence="17">
    <location>
        <begin position="291"/>
        <end position="465"/>
    </location>
</feature>
<feature type="region of interest" description="Disordered" evidence="16">
    <location>
        <begin position="469"/>
        <end position="502"/>
    </location>
</feature>
<evidence type="ECO:0000313" key="18">
    <source>
        <dbReference type="EMBL" id="OAE23280.1"/>
    </source>
</evidence>
<comment type="function">
    <text evidence="1">The aspartyl protease (PR) mediates the proteolytic cleavages of the Gag and Gag-Pol polyproteins after assembly of the VLP.</text>
</comment>
<evidence type="ECO:0000256" key="11">
    <source>
        <dbReference type="ARBA" id="ARBA00022908"/>
    </source>
</evidence>
<dbReference type="PROSITE" id="PS50994">
    <property type="entry name" value="INTEGRASE"/>
    <property type="match status" value="1"/>
</dbReference>
<evidence type="ECO:0000256" key="7">
    <source>
        <dbReference type="ARBA" id="ARBA00022759"/>
    </source>
</evidence>
<dbReference type="GO" id="GO:0005524">
    <property type="term" value="F:ATP binding"/>
    <property type="evidence" value="ECO:0007669"/>
    <property type="project" value="UniProtKB-KW"/>
</dbReference>
<dbReference type="InterPro" id="IPR039537">
    <property type="entry name" value="Retrotran_Ty1/copia-like"/>
</dbReference>
<dbReference type="AlphaFoldDB" id="A0A176VQU2"/>
<evidence type="ECO:0000256" key="16">
    <source>
        <dbReference type="SAM" id="MobiDB-lite"/>
    </source>
</evidence>
<keyword evidence="9" id="KW-0067">ATP-binding</keyword>
<evidence type="ECO:0000256" key="5">
    <source>
        <dbReference type="ARBA" id="ARBA00022723"/>
    </source>
</evidence>
<evidence type="ECO:0000256" key="9">
    <source>
        <dbReference type="ARBA" id="ARBA00022840"/>
    </source>
</evidence>
<feature type="region of interest" description="Disordered" evidence="16">
    <location>
        <begin position="23"/>
        <end position="50"/>
    </location>
</feature>
<dbReference type="GO" id="GO:0003964">
    <property type="term" value="F:RNA-directed DNA polymerase activity"/>
    <property type="evidence" value="ECO:0007669"/>
    <property type="project" value="UniProtKB-KW"/>
</dbReference>
<dbReference type="PANTHER" id="PTHR42648:SF11">
    <property type="entry name" value="TRANSPOSON TY4-P GAG-POL POLYPROTEIN"/>
    <property type="match status" value="1"/>
</dbReference>
<accession>A0A176VQU2</accession>
<dbReference type="Proteomes" id="UP000077202">
    <property type="component" value="Unassembled WGS sequence"/>
</dbReference>
<evidence type="ECO:0000256" key="13">
    <source>
        <dbReference type="ARBA" id="ARBA00022932"/>
    </source>
</evidence>
<evidence type="ECO:0000256" key="2">
    <source>
        <dbReference type="ARBA" id="ARBA00022612"/>
    </source>
</evidence>
<dbReference type="EMBL" id="LVLJ01002893">
    <property type="protein sequence ID" value="OAE23280.1"/>
    <property type="molecule type" value="Genomic_DNA"/>
</dbReference>
<evidence type="ECO:0000259" key="17">
    <source>
        <dbReference type="PROSITE" id="PS50994"/>
    </source>
</evidence>
<dbReference type="GO" id="GO:0003887">
    <property type="term" value="F:DNA-directed DNA polymerase activity"/>
    <property type="evidence" value="ECO:0007669"/>
    <property type="project" value="UniProtKB-KW"/>
</dbReference>
<keyword evidence="14" id="KW-0917">Virion maturation</keyword>
<dbReference type="GO" id="GO:0006310">
    <property type="term" value="P:DNA recombination"/>
    <property type="evidence" value="ECO:0007669"/>
    <property type="project" value="UniProtKB-KW"/>
</dbReference>
<keyword evidence="8" id="KW-0378">Hydrolase</keyword>
<keyword evidence="10" id="KW-0460">Magnesium</keyword>
<dbReference type="InterPro" id="IPR025724">
    <property type="entry name" value="GAG-pre-integrase_dom"/>
</dbReference>
<dbReference type="Pfam" id="PF13976">
    <property type="entry name" value="gag_pre-integrs"/>
    <property type="match status" value="1"/>
</dbReference>
<protein>
    <recommendedName>
        <fullName evidence="17">Integrase catalytic domain-containing protein</fullName>
    </recommendedName>
</protein>
<sequence length="619" mass="69157">MHDDIRQELRGGKRVKVEALFIKSGNRKQGASSRRSSPQGENTTPKTKKNGVCHYCGSKKHWIRNCSRLVIEIKNCKARRLDFKPSINLIDTTINKFMSSNDEEGNNGNSGLAINFTELNLTSNHDDTSNQEWFIDSGASKHVTGLKNLLGELEEGCRSKISTAGGHSLNVEGKVTMEVATSSSSIKFDFVLNRDRRIGLYRFKPSRLSVNSMEIATSKDQLAVLWHNRLGHASFKIIAFMSSHGKAYGLPPLSPTLFFCTACRSGKQCREPKPKRTAPQSGRLKRDEHLRTVRPLELLHTDICGPLSVPSLAGSCYILTITDDYSRFTWLFFLKHKSETLSKFRQFKATQELQSGHRIKIIRSDKGGEFTSKAFINFYSNSETVKQLIQTHTPHQNGIAERKNISLMERVRSSEGESLMLLPAADEWHVTKDVVLLEGEHTSIRMNVPASPSGSCPKSMNLRSCIINQSNSRPTPQISLGASNSEFQDDHGSSPDAEYQHPQSATKAFIDDFFIKISMQPDFSHHAKLSMHTNQRSKNAPNAPLTLDHTKISSFVSVPSSTRSSPTSMPSSRLVDFYMHLTEHAPQVSLSINIDVALLHPGWKSAMDDELASIFKNEI</sequence>
<evidence type="ECO:0000256" key="6">
    <source>
        <dbReference type="ARBA" id="ARBA00022741"/>
    </source>
</evidence>
<dbReference type="InterPro" id="IPR001584">
    <property type="entry name" value="Integrase_cat-core"/>
</dbReference>
<dbReference type="InterPro" id="IPR054722">
    <property type="entry name" value="PolX-like_BBD"/>
</dbReference>
<dbReference type="GO" id="GO:0004519">
    <property type="term" value="F:endonuclease activity"/>
    <property type="evidence" value="ECO:0007669"/>
    <property type="project" value="UniProtKB-KW"/>
</dbReference>
<dbReference type="InterPro" id="IPR036397">
    <property type="entry name" value="RNaseH_sf"/>
</dbReference>
<evidence type="ECO:0000256" key="12">
    <source>
        <dbReference type="ARBA" id="ARBA00022918"/>
    </source>
</evidence>
<keyword evidence="6" id="KW-0547">Nucleotide-binding</keyword>
<dbReference type="GO" id="GO:0003676">
    <property type="term" value="F:nucleic acid binding"/>
    <property type="evidence" value="ECO:0007669"/>
    <property type="project" value="InterPro"/>
</dbReference>
<gene>
    <name evidence="18" type="ORF">AXG93_745s1020</name>
</gene>
<keyword evidence="19" id="KW-1185">Reference proteome</keyword>
<evidence type="ECO:0000256" key="14">
    <source>
        <dbReference type="ARBA" id="ARBA00023113"/>
    </source>
</evidence>
<dbReference type="GO" id="GO:0008233">
    <property type="term" value="F:peptidase activity"/>
    <property type="evidence" value="ECO:0007669"/>
    <property type="project" value="UniProtKB-KW"/>
</dbReference>
<dbReference type="PANTHER" id="PTHR42648">
    <property type="entry name" value="TRANSPOSASE, PUTATIVE-RELATED"/>
    <property type="match status" value="1"/>
</dbReference>
<keyword evidence="13" id="KW-0548">Nucleotidyltransferase</keyword>
<dbReference type="Pfam" id="PF22936">
    <property type="entry name" value="Pol_BBD"/>
    <property type="match status" value="1"/>
</dbReference>
<keyword evidence="3" id="KW-0645">Protease</keyword>
<comment type="caution">
    <text evidence="18">The sequence shown here is derived from an EMBL/GenBank/DDBJ whole genome shotgun (WGS) entry which is preliminary data.</text>
</comment>
<keyword evidence="12" id="KW-0695">RNA-directed DNA polymerase</keyword>
<dbReference type="GO" id="GO:0015074">
    <property type="term" value="P:DNA integration"/>
    <property type="evidence" value="ECO:0007669"/>
    <property type="project" value="UniProtKB-KW"/>
</dbReference>
<evidence type="ECO:0000256" key="1">
    <source>
        <dbReference type="ARBA" id="ARBA00002180"/>
    </source>
</evidence>
<evidence type="ECO:0000256" key="15">
    <source>
        <dbReference type="ARBA" id="ARBA00023172"/>
    </source>
</evidence>
<keyword evidence="15" id="KW-0233">DNA recombination</keyword>
<keyword evidence="13" id="KW-0808">Transferase</keyword>
<keyword evidence="2" id="KW-1188">Viral release from host cell</keyword>
<keyword evidence="13" id="KW-0239">DNA-directed DNA polymerase</keyword>
<dbReference type="InterPro" id="IPR012337">
    <property type="entry name" value="RNaseH-like_sf"/>
</dbReference>
<keyword evidence="7" id="KW-0255">Endonuclease</keyword>
<keyword evidence="11" id="KW-0229">DNA integration</keyword>
<keyword evidence="4" id="KW-0540">Nuclease</keyword>
<dbReference type="Pfam" id="PF00665">
    <property type="entry name" value="rve"/>
    <property type="match status" value="1"/>
</dbReference>
<evidence type="ECO:0000256" key="4">
    <source>
        <dbReference type="ARBA" id="ARBA00022722"/>
    </source>
</evidence>
<dbReference type="SUPFAM" id="SSF53098">
    <property type="entry name" value="Ribonuclease H-like"/>
    <property type="match status" value="1"/>
</dbReference>
<evidence type="ECO:0000313" key="19">
    <source>
        <dbReference type="Proteomes" id="UP000077202"/>
    </source>
</evidence>
<dbReference type="Gene3D" id="3.30.420.10">
    <property type="entry name" value="Ribonuclease H-like superfamily/Ribonuclease H"/>
    <property type="match status" value="1"/>
</dbReference>
<dbReference type="GO" id="GO:0006508">
    <property type="term" value="P:proteolysis"/>
    <property type="evidence" value="ECO:0007669"/>
    <property type="project" value="UniProtKB-KW"/>
</dbReference>
<evidence type="ECO:0000256" key="3">
    <source>
        <dbReference type="ARBA" id="ARBA00022670"/>
    </source>
</evidence>
<reference evidence="18" key="1">
    <citation type="submission" date="2016-03" db="EMBL/GenBank/DDBJ databases">
        <title>Mechanisms controlling the formation of the plant cell surface in tip-growing cells are functionally conserved among land plants.</title>
        <authorList>
            <person name="Honkanen S."/>
            <person name="Jones V.A."/>
            <person name="Morieri G."/>
            <person name="Champion C."/>
            <person name="Hetherington A.J."/>
            <person name="Kelly S."/>
            <person name="Saint-Marcoux D."/>
            <person name="Proust H."/>
            <person name="Prescott H."/>
            <person name="Dolan L."/>
        </authorList>
    </citation>
    <scope>NUCLEOTIDE SEQUENCE [LARGE SCALE GENOMIC DNA]</scope>
    <source>
        <tissue evidence="18">Whole gametophyte</tissue>
    </source>
</reference>
<dbReference type="GO" id="GO:0046872">
    <property type="term" value="F:metal ion binding"/>
    <property type="evidence" value="ECO:0007669"/>
    <property type="project" value="UniProtKB-KW"/>
</dbReference>
<name>A0A176VQU2_MARPO</name>
<feature type="compositionally biased region" description="Polar residues" evidence="16">
    <location>
        <begin position="27"/>
        <end position="45"/>
    </location>
</feature>
<evidence type="ECO:0000256" key="10">
    <source>
        <dbReference type="ARBA" id="ARBA00022842"/>
    </source>
</evidence>